<dbReference type="SUPFAM" id="SSF55811">
    <property type="entry name" value="Nudix"/>
    <property type="match status" value="1"/>
</dbReference>
<dbReference type="Gene3D" id="3.90.79.10">
    <property type="entry name" value="Nucleoside Triphosphate Pyrophosphohydrolase"/>
    <property type="match status" value="1"/>
</dbReference>
<dbReference type="Gene3D" id="1.10.1670.10">
    <property type="entry name" value="Helix-hairpin-Helix base-excision DNA repair enzymes (C-terminal)"/>
    <property type="match status" value="1"/>
</dbReference>
<dbReference type="CDD" id="cd00056">
    <property type="entry name" value="ENDO3c"/>
    <property type="match status" value="1"/>
</dbReference>
<evidence type="ECO:0000313" key="16">
    <source>
        <dbReference type="EMBL" id="OAQ56996.1"/>
    </source>
</evidence>
<keyword evidence="11" id="KW-0411">Iron-sulfur</keyword>
<dbReference type="Gene3D" id="1.10.340.30">
    <property type="entry name" value="Hypothetical protein, domain 2"/>
    <property type="match status" value="1"/>
</dbReference>
<dbReference type="RefSeq" id="WP_067480789.1">
    <property type="nucleotide sequence ID" value="NZ_JAQHXT010000001.1"/>
</dbReference>
<keyword evidence="6" id="KW-0004">4Fe-4S</keyword>
<sequence>MNKEWQNWSTEQTKEFQEEFVEWYEREKRNLPWRYNHDPYRIWISEIMLQQTRVDTVIDYFYRFMEWFPTIEELANAPEEKLLKAWEGLGYYSRARNIQAAAKQIMSEFGGEMPQTVAEISSLKGIGPYTTGAIASIAFDLPEPAIDGNVMRVVSRLFCIEEDIAKASSRKVFDEAVRSIIDEEHPGEFNQAFMDLGSAICTPTSPKCEICPIQSFCLANKRGIQTNFPVKTKKAKPKDVYYVAAAIQDQAGSFYLEKRTSQKLLADMWTFPLVEVTLERYQELQQEWASVVDNQPNLFDELLVAEKQIDLPFAHQETVVWQKRHLGEVVHVFSHLKWHVLLFYGRATSRTNQLLPETEAALWTDEAKFAQFVFPKVQMKLVEQLEKNRNNSNPS</sequence>
<dbReference type="SMART" id="SM00478">
    <property type="entry name" value="ENDO3c"/>
    <property type="match status" value="1"/>
</dbReference>
<dbReference type="InterPro" id="IPR004035">
    <property type="entry name" value="Endouclease-III_FeS-bd_BS"/>
</dbReference>
<dbReference type="GO" id="GO:0046872">
    <property type="term" value="F:metal ion binding"/>
    <property type="evidence" value="ECO:0007669"/>
    <property type="project" value="UniProtKB-UniRule"/>
</dbReference>
<accession>A0A179EUT6</accession>
<evidence type="ECO:0000256" key="8">
    <source>
        <dbReference type="ARBA" id="ARBA00022763"/>
    </source>
</evidence>
<comment type="cofactor">
    <cofactor evidence="14">
        <name>[4Fe-4S] cluster</name>
        <dbReference type="ChEBI" id="CHEBI:49883"/>
    </cofactor>
    <text evidence="14">Binds 1 [4Fe-4S] cluster.</text>
</comment>
<comment type="caution">
    <text evidence="16">The sequence shown here is derived from an EMBL/GenBank/DDBJ whole genome shotgun (WGS) entry which is preliminary data.</text>
</comment>
<dbReference type="GO" id="GO:0034039">
    <property type="term" value="F:8-oxo-7,8-dihydroguanine DNA N-glycosylase activity"/>
    <property type="evidence" value="ECO:0007669"/>
    <property type="project" value="TreeGrafter"/>
</dbReference>
<evidence type="ECO:0000256" key="5">
    <source>
        <dbReference type="ARBA" id="ARBA00022023"/>
    </source>
</evidence>
<dbReference type="GO" id="GO:0000701">
    <property type="term" value="F:purine-specific mismatch base pair DNA N-glycosylase activity"/>
    <property type="evidence" value="ECO:0007669"/>
    <property type="project" value="UniProtKB-EC"/>
</dbReference>
<evidence type="ECO:0000256" key="10">
    <source>
        <dbReference type="ARBA" id="ARBA00023004"/>
    </source>
</evidence>
<evidence type="ECO:0000256" key="4">
    <source>
        <dbReference type="ARBA" id="ARBA00012045"/>
    </source>
</evidence>
<dbReference type="GO" id="GO:0051539">
    <property type="term" value="F:4 iron, 4 sulfur cluster binding"/>
    <property type="evidence" value="ECO:0007669"/>
    <property type="project" value="UniProtKB-UniRule"/>
</dbReference>
<dbReference type="Pfam" id="PF14815">
    <property type="entry name" value="NUDIX_4"/>
    <property type="match status" value="1"/>
</dbReference>
<evidence type="ECO:0000256" key="9">
    <source>
        <dbReference type="ARBA" id="ARBA00022801"/>
    </source>
</evidence>
<dbReference type="SUPFAM" id="SSF48150">
    <property type="entry name" value="DNA-glycosylase"/>
    <property type="match status" value="1"/>
</dbReference>
<evidence type="ECO:0000259" key="15">
    <source>
        <dbReference type="SMART" id="SM00478"/>
    </source>
</evidence>
<keyword evidence="17" id="KW-1185">Reference proteome</keyword>
<dbReference type="FunFam" id="1.10.1670.10:FF:000002">
    <property type="entry name" value="Adenine DNA glycosylase"/>
    <property type="match status" value="1"/>
</dbReference>
<dbReference type="InterPro" id="IPR003265">
    <property type="entry name" value="HhH-GPD_domain"/>
</dbReference>
<dbReference type="InterPro" id="IPR011257">
    <property type="entry name" value="DNA_glycosylase"/>
</dbReference>
<evidence type="ECO:0000256" key="12">
    <source>
        <dbReference type="ARBA" id="ARBA00023204"/>
    </source>
</evidence>
<keyword evidence="9" id="KW-0378">Hydrolase</keyword>
<organism evidence="16 17">
    <name type="scientific">Enterococcus thailandicus</name>
    <dbReference type="NCBI Taxonomy" id="417368"/>
    <lineage>
        <taxon>Bacteria</taxon>
        <taxon>Bacillati</taxon>
        <taxon>Bacillota</taxon>
        <taxon>Bacilli</taxon>
        <taxon>Lactobacillales</taxon>
        <taxon>Enterococcaceae</taxon>
        <taxon>Enterococcus</taxon>
    </lineage>
</organism>
<dbReference type="EC" id="3.2.2.31" evidence="4 14"/>
<dbReference type="InterPro" id="IPR000445">
    <property type="entry name" value="HhH_motif"/>
</dbReference>
<dbReference type="FunFam" id="1.10.340.30:FF:000002">
    <property type="entry name" value="Adenine DNA glycosylase"/>
    <property type="match status" value="1"/>
</dbReference>
<dbReference type="PROSITE" id="PS00764">
    <property type="entry name" value="ENDONUCLEASE_III_1"/>
    <property type="match status" value="1"/>
</dbReference>
<name>A0A179EUT6_ENTTH</name>
<dbReference type="AlphaFoldDB" id="A0A179EUT6"/>
<dbReference type="SMART" id="SM00525">
    <property type="entry name" value="FES"/>
    <property type="match status" value="1"/>
</dbReference>
<dbReference type="Pfam" id="PF00633">
    <property type="entry name" value="HHH"/>
    <property type="match status" value="1"/>
</dbReference>
<evidence type="ECO:0000256" key="2">
    <source>
        <dbReference type="ARBA" id="ARBA00002933"/>
    </source>
</evidence>
<dbReference type="CDD" id="cd03431">
    <property type="entry name" value="NUDIX_DNA_Glycosylase_C-MutY"/>
    <property type="match status" value="1"/>
</dbReference>
<dbReference type="InterPro" id="IPR029119">
    <property type="entry name" value="MutY_C"/>
</dbReference>
<keyword evidence="12" id="KW-0234">DNA repair</keyword>
<dbReference type="InterPro" id="IPR044298">
    <property type="entry name" value="MIG/MutY"/>
</dbReference>
<evidence type="ECO:0000256" key="6">
    <source>
        <dbReference type="ARBA" id="ARBA00022485"/>
    </source>
</evidence>
<dbReference type="PANTHER" id="PTHR42944:SF1">
    <property type="entry name" value="ADENINE DNA GLYCOSYLASE"/>
    <property type="match status" value="1"/>
</dbReference>
<dbReference type="EMBL" id="LWMN01000001">
    <property type="protein sequence ID" value="OAQ56996.1"/>
    <property type="molecule type" value="Genomic_DNA"/>
</dbReference>
<comment type="function">
    <text evidence="2">Adenine glycosylase active on G-A mispairs. MutY also corrects error-prone DNA synthesis past GO lesions which are due to the oxidatively damaged form of guanine: 7,8-dihydro-8-oxoguanine (8-oxo-dGTP).</text>
</comment>
<feature type="domain" description="HhH-GPD" evidence="15">
    <location>
        <begin position="48"/>
        <end position="199"/>
    </location>
</feature>
<evidence type="ECO:0000256" key="3">
    <source>
        <dbReference type="ARBA" id="ARBA00008343"/>
    </source>
</evidence>
<evidence type="ECO:0000256" key="11">
    <source>
        <dbReference type="ARBA" id="ARBA00023014"/>
    </source>
</evidence>
<evidence type="ECO:0000256" key="1">
    <source>
        <dbReference type="ARBA" id="ARBA00000843"/>
    </source>
</evidence>
<comment type="similarity">
    <text evidence="3 14">Belongs to the Nth/MutY family.</text>
</comment>
<reference evidence="16 17" key="1">
    <citation type="submission" date="2016-04" db="EMBL/GenBank/DDBJ databases">
        <title>Draft genome of an Enterococcus thailandicus strain isolated from bovine feces.</title>
        <authorList>
            <person name="Beukers A.G."/>
            <person name="Zaheer R."/>
            <person name="Goji N."/>
            <person name="Cook S.R."/>
            <person name="Amoako K."/>
            <person name="Chaves A.V."/>
            <person name="Ward M.P."/>
            <person name="Mcallister T.A."/>
        </authorList>
    </citation>
    <scope>NUCLEOTIDE SEQUENCE [LARGE SCALE GENOMIC DNA]</scope>
    <source>
        <strain evidence="16 17">F0711D 46</strain>
    </source>
</reference>
<dbReference type="InterPro" id="IPR005760">
    <property type="entry name" value="A/G_AdeGlyc_MutY"/>
</dbReference>
<dbReference type="GO" id="GO:0032357">
    <property type="term" value="F:oxidized purine DNA binding"/>
    <property type="evidence" value="ECO:0007669"/>
    <property type="project" value="TreeGrafter"/>
</dbReference>
<dbReference type="InterPro" id="IPR015797">
    <property type="entry name" value="NUDIX_hydrolase-like_dom_sf"/>
</dbReference>
<dbReference type="Pfam" id="PF00730">
    <property type="entry name" value="HhH-GPD"/>
    <property type="match status" value="1"/>
</dbReference>
<proteinExistence type="inferred from homology"/>
<dbReference type="GO" id="GO:0006284">
    <property type="term" value="P:base-excision repair"/>
    <property type="evidence" value="ECO:0007669"/>
    <property type="project" value="UniProtKB-UniRule"/>
</dbReference>
<evidence type="ECO:0000256" key="13">
    <source>
        <dbReference type="ARBA" id="ARBA00023295"/>
    </source>
</evidence>
<evidence type="ECO:0000256" key="14">
    <source>
        <dbReference type="RuleBase" id="RU365096"/>
    </source>
</evidence>
<gene>
    <name evidence="16" type="ORF">A6E74_01070</name>
</gene>
<dbReference type="PANTHER" id="PTHR42944">
    <property type="entry name" value="ADENINE DNA GLYCOSYLASE"/>
    <property type="match status" value="1"/>
</dbReference>
<dbReference type="Pfam" id="PF10576">
    <property type="entry name" value="EndIII_4Fe-2S"/>
    <property type="match status" value="1"/>
</dbReference>
<dbReference type="InterPro" id="IPR023170">
    <property type="entry name" value="HhH_base_excis_C"/>
</dbReference>
<evidence type="ECO:0000256" key="7">
    <source>
        <dbReference type="ARBA" id="ARBA00022723"/>
    </source>
</evidence>
<comment type="catalytic activity">
    <reaction evidence="1 14">
        <text>Hydrolyzes free adenine bases from 7,8-dihydro-8-oxoguanine:adenine mismatched double-stranded DNA, leaving an apurinic site.</text>
        <dbReference type="EC" id="3.2.2.31"/>
    </reaction>
</comment>
<dbReference type="GO" id="GO:0035485">
    <property type="term" value="F:adenine/guanine mispair binding"/>
    <property type="evidence" value="ECO:0007669"/>
    <property type="project" value="TreeGrafter"/>
</dbReference>
<keyword evidence="10 14" id="KW-0408">Iron</keyword>
<dbReference type="Proteomes" id="UP000078516">
    <property type="component" value="Unassembled WGS sequence"/>
</dbReference>
<keyword evidence="8 14" id="KW-0227">DNA damage</keyword>
<dbReference type="NCBIfam" id="TIGR01084">
    <property type="entry name" value="mutY"/>
    <property type="match status" value="1"/>
</dbReference>
<keyword evidence="7" id="KW-0479">Metal-binding</keyword>
<evidence type="ECO:0000313" key="17">
    <source>
        <dbReference type="Proteomes" id="UP000078516"/>
    </source>
</evidence>
<protein>
    <recommendedName>
        <fullName evidence="5 14">Adenine DNA glycosylase</fullName>
        <ecNumber evidence="4 14">3.2.2.31</ecNumber>
    </recommendedName>
</protein>
<keyword evidence="13 14" id="KW-0326">Glycosidase</keyword>
<dbReference type="InterPro" id="IPR003651">
    <property type="entry name" value="Endonuclease3_FeS-loop_motif"/>
</dbReference>
<dbReference type="GO" id="GO:0006298">
    <property type="term" value="P:mismatch repair"/>
    <property type="evidence" value="ECO:0007669"/>
    <property type="project" value="TreeGrafter"/>
</dbReference>